<dbReference type="GO" id="GO:0005634">
    <property type="term" value="C:nucleus"/>
    <property type="evidence" value="ECO:0007669"/>
    <property type="project" value="TreeGrafter"/>
</dbReference>
<dbReference type="InterPro" id="IPR029052">
    <property type="entry name" value="Metallo-depent_PP-like"/>
</dbReference>
<accession>A0A0R3RKA0</accession>
<dbReference type="PRINTS" id="PR00114">
    <property type="entry name" value="STPHPHTASE"/>
</dbReference>
<keyword evidence="1" id="KW-0378">Hydrolase</keyword>
<keyword evidence="4" id="KW-1185">Reference proteome</keyword>
<dbReference type="EC" id="3.1.3.16" evidence="1"/>
<comment type="similarity">
    <text evidence="1">Belongs to the PPP phosphatase family.</text>
</comment>
<dbReference type="SUPFAM" id="SSF56300">
    <property type="entry name" value="Metallo-dependent phosphatases"/>
    <property type="match status" value="1"/>
</dbReference>
<dbReference type="InterPro" id="IPR050341">
    <property type="entry name" value="PP1_catalytic_subunit"/>
</dbReference>
<dbReference type="SMART" id="SM00156">
    <property type="entry name" value="PP2Ac"/>
    <property type="match status" value="1"/>
</dbReference>
<dbReference type="PANTHER" id="PTHR11668:SF194">
    <property type="entry name" value="SERINE_THREONINE-PROTEIN PHOSPHATASE-RELATED"/>
    <property type="match status" value="1"/>
</dbReference>
<dbReference type="PROSITE" id="PS00125">
    <property type="entry name" value="SER_THR_PHOSPHATASE"/>
    <property type="match status" value="1"/>
</dbReference>
<evidence type="ECO:0000313" key="4">
    <source>
        <dbReference type="Proteomes" id="UP000050640"/>
    </source>
</evidence>
<dbReference type="Gene3D" id="3.60.21.10">
    <property type="match status" value="1"/>
</dbReference>
<feature type="region of interest" description="Disordered" evidence="2">
    <location>
        <begin position="327"/>
        <end position="421"/>
    </location>
</feature>
<organism evidence="4 5">
    <name type="scientific">Elaeophora elaphi</name>
    <dbReference type="NCBI Taxonomy" id="1147741"/>
    <lineage>
        <taxon>Eukaryota</taxon>
        <taxon>Metazoa</taxon>
        <taxon>Ecdysozoa</taxon>
        <taxon>Nematoda</taxon>
        <taxon>Chromadorea</taxon>
        <taxon>Rhabditida</taxon>
        <taxon>Spirurina</taxon>
        <taxon>Spiruromorpha</taxon>
        <taxon>Filarioidea</taxon>
        <taxon>Onchocercidae</taxon>
        <taxon>Elaeophora</taxon>
    </lineage>
</organism>
<protein>
    <recommendedName>
        <fullName evidence="1">Serine/threonine-protein phosphatase</fullName>
        <ecNumber evidence="1">3.1.3.16</ecNumber>
    </recommendedName>
</protein>
<dbReference type="STRING" id="1147741.A0A0R3RKA0"/>
<dbReference type="InterPro" id="IPR006186">
    <property type="entry name" value="Ser/Thr-sp_prot-phosphatase"/>
</dbReference>
<evidence type="ECO:0000256" key="2">
    <source>
        <dbReference type="SAM" id="MobiDB-lite"/>
    </source>
</evidence>
<feature type="domain" description="Serine/threonine specific protein phosphatases" evidence="3">
    <location>
        <begin position="124"/>
        <end position="129"/>
    </location>
</feature>
<dbReference type="AlphaFoldDB" id="A0A0R3RKA0"/>
<dbReference type="Pfam" id="PF00149">
    <property type="entry name" value="Metallophos"/>
    <property type="match status" value="1"/>
</dbReference>
<feature type="compositionally biased region" description="Basic and acidic residues" evidence="2">
    <location>
        <begin position="339"/>
        <end position="409"/>
    </location>
</feature>
<dbReference type="InterPro" id="IPR004843">
    <property type="entry name" value="Calcineurin-like_PHP"/>
</dbReference>
<dbReference type="GO" id="GO:0004722">
    <property type="term" value="F:protein serine/threonine phosphatase activity"/>
    <property type="evidence" value="ECO:0007669"/>
    <property type="project" value="UniProtKB-EC"/>
</dbReference>
<dbReference type="WBParaSite" id="EEL_0000190901-mRNA-1">
    <property type="protein sequence ID" value="EEL_0000190901-mRNA-1"/>
    <property type="gene ID" value="EEL_0000190901"/>
</dbReference>
<evidence type="ECO:0000259" key="3">
    <source>
        <dbReference type="PROSITE" id="PS00125"/>
    </source>
</evidence>
<comment type="catalytic activity">
    <reaction evidence="1">
        <text>O-phospho-L-threonyl-[protein] + H2O = L-threonyl-[protein] + phosphate</text>
        <dbReference type="Rhea" id="RHEA:47004"/>
        <dbReference type="Rhea" id="RHEA-COMP:11060"/>
        <dbReference type="Rhea" id="RHEA-COMP:11605"/>
        <dbReference type="ChEBI" id="CHEBI:15377"/>
        <dbReference type="ChEBI" id="CHEBI:30013"/>
        <dbReference type="ChEBI" id="CHEBI:43474"/>
        <dbReference type="ChEBI" id="CHEBI:61977"/>
        <dbReference type="EC" id="3.1.3.16"/>
    </reaction>
</comment>
<name>A0A0R3RKA0_9BILA</name>
<reference evidence="5" key="1">
    <citation type="submission" date="2017-02" db="UniProtKB">
        <authorList>
            <consortium name="WormBaseParasite"/>
        </authorList>
    </citation>
    <scope>IDENTIFICATION</scope>
</reference>
<evidence type="ECO:0000313" key="5">
    <source>
        <dbReference type="WBParaSite" id="EEL_0000190901-mRNA-1"/>
    </source>
</evidence>
<sequence>MATAGITTETLDKMLATLEEMGSKKGIQMNQKITLEEILALMSTAGVIMMEEGSLVEVEVPIKVVGDIHGQYEDMHKLFGVIGKVPNVRMIFLGDYIDRGPQSIETIIYLLCLKVKYRDRIFLLRGNHETPAVNRIYGFYNECALKYGVGLWWDFQSFFNRMPVAGLIAKRVLCMHGGLSPHLTSLEQIRQIKRPCEPLDRGLLIDLVWADPTNKGDGWFYSPRGLSYSFGKGVLLSACKLLKIDLVIRAHQVVQDGYELMVGKKLITIFSAPNYAGQFNNAGAVVCIDEDLQVTFQQLRVPPGPTCVRDCPEVACAPGQALTLPKIKEATNASQPKPKAIEPKVAEVKEGEKDEKGENSKKVEEKGEKDEKGKKGEKKEDNNKDAENRKEGEKEKEKMTDKKENDKQENTGNNEMDTEKK</sequence>
<dbReference type="GO" id="GO:0005737">
    <property type="term" value="C:cytoplasm"/>
    <property type="evidence" value="ECO:0007669"/>
    <property type="project" value="TreeGrafter"/>
</dbReference>
<dbReference type="PANTHER" id="PTHR11668">
    <property type="entry name" value="SERINE/THREONINE PROTEIN PHOSPHATASE"/>
    <property type="match status" value="1"/>
</dbReference>
<evidence type="ECO:0000256" key="1">
    <source>
        <dbReference type="RuleBase" id="RU004273"/>
    </source>
</evidence>
<proteinExistence type="inferred from homology"/>
<dbReference type="Proteomes" id="UP000050640">
    <property type="component" value="Unplaced"/>
</dbReference>